<dbReference type="GO" id="GO:0034625">
    <property type="term" value="P:fatty acid elongation, monounsaturated fatty acid"/>
    <property type="evidence" value="ECO:0007669"/>
    <property type="project" value="TreeGrafter"/>
</dbReference>
<dbReference type="GO" id="GO:0019367">
    <property type="term" value="P:fatty acid elongation, saturated fatty acid"/>
    <property type="evidence" value="ECO:0007669"/>
    <property type="project" value="TreeGrafter"/>
</dbReference>
<evidence type="ECO:0000256" key="5">
    <source>
        <dbReference type="ARBA" id="ARBA00022832"/>
    </source>
</evidence>
<dbReference type="InterPro" id="IPR002076">
    <property type="entry name" value="ELO_fam"/>
</dbReference>
<dbReference type="AlphaFoldDB" id="A0A8D8X427"/>
<feature type="transmembrane region" description="Helical" evidence="10">
    <location>
        <begin position="151"/>
        <end position="168"/>
    </location>
</feature>
<name>A0A8D8X427_9HEMI</name>
<evidence type="ECO:0000313" key="11">
    <source>
        <dbReference type="EMBL" id="CAG6683173.1"/>
    </source>
</evidence>
<protein>
    <recommendedName>
        <fullName evidence="10">Elongation of very long chain fatty acids protein</fullName>
        <ecNumber evidence="10">2.3.1.199</ecNumber>
    </recommendedName>
    <alternativeName>
        <fullName evidence="10">Very-long-chain 3-oxoacyl-CoA synthase</fullName>
    </alternativeName>
</protein>
<keyword evidence="3 10" id="KW-0808">Transferase</keyword>
<reference evidence="11" key="1">
    <citation type="submission" date="2021-05" db="EMBL/GenBank/DDBJ databases">
        <authorList>
            <person name="Alioto T."/>
            <person name="Alioto T."/>
            <person name="Gomez Garrido J."/>
        </authorList>
    </citation>
    <scope>NUCLEOTIDE SEQUENCE</scope>
</reference>
<dbReference type="EMBL" id="HBUF01262071">
    <property type="protein sequence ID" value="CAG6683173.1"/>
    <property type="molecule type" value="Transcribed_RNA"/>
</dbReference>
<keyword evidence="2 10" id="KW-0444">Lipid biosynthesis</keyword>
<organism evidence="11">
    <name type="scientific">Cacopsylla melanoneura</name>
    <dbReference type="NCBI Taxonomy" id="428564"/>
    <lineage>
        <taxon>Eukaryota</taxon>
        <taxon>Metazoa</taxon>
        <taxon>Ecdysozoa</taxon>
        <taxon>Arthropoda</taxon>
        <taxon>Hexapoda</taxon>
        <taxon>Insecta</taxon>
        <taxon>Pterygota</taxon>
        <taxon>Neoptera</taxon>
        <taxon>Paraneoptera</taxon>
        <taxon>Hemiptera</taxon>
        <taxon>Sternorrhyncha</taxon>
        <taxon>Psylloidea</taxon>
        <taxon>Psyllidae</taxon>
        <taxon>Psyllinae</taxon>
        <taxon>Cacopsylla</taxon>
    </lineage>
</organism>
<comment type="catalytic activity">
    <reaction evidence="10">
        <text>a very-long-chain acyl-CoA + malonyl-CoA + H(+) = a very-long-chain 3-oxoacyl-CoA + CO2 + CoA</text>
        <dbReference type="Rhea" id="RHEA:32727"/>
        <dbReference type="ChEBI" id="CHEBI:15378"/>
        <dbReference type="ChEBI" id="CHEBI:16526"/>
        <dbReference type="ChEBI" id="CHEBI:57287"/>
        <dbReference type="ChEBI" id="CHEBI:57384"/>
        <dbReference type="ChEBI" id="CHEBI:90725"/>
        <dbReference type="ChEBI" id="CHEBI:90736"/>
        <dbReference type="EC" id="2.3.1.199"/>
    </reaction>
</comment>
<dbReference type="PROSITE" id="PS01188">
    <property type="entry name" value="ELO"/>
    <property type="match status" value="1"/>
</dbReference>
<evidence type="ECO:0000256" key="1">
    <source>
        <dbReference type="ARBA" id="ARBA00004141"/>
    </source>
</evidence>
<dbReference type="Pfam" id="PF01151">
    <property type="entry name" value="ELO"/>
    <property type="match status" value="1"/>
</dbReference>
<feature type="transmembrane region" description="Helical" evidence="10">
    <location>
        <begin position="174"/>
        <end position="194"/>
    </location>
</feature>
<evidence type="ECO:0000256" key="4">
    <source>
        <dbReference type="ARBA" id="ARBA00022692"/>
    </source>
</evidence>
<dbReference type="EMBL" id="HBUF01262072">
    <property type="protein sequence ID" value="CAG6683174.1"/>
    <property type="molecule type" value="Transcribed_RNA"/>
</dbReference>
<keyword evidence="8 10" id="KW-0472">Membrane</keyword>
<dbReference type="GO" id="GO:0034626">
    <property type="term" value="P:fatty acid elongation, polyunsaturated fatty acid"/>
    <property type="evidence" value="ECO:0007669"/>
    <property type="project" value="TreeGrafter"/>
</dbReference>
<keyword evidence="7 10" id="KW-0443">Lipid metabolism</keyword>
<feature type="transmembrane region" description="Helical" evidence="10">
    <location>
        <begin position="238"/>
        <end position="259"/>
    </location>
</feature>
<dbReference type="GO" id="GO:0042761">
    <property type="term" value="P:very long-chain fatty acid biosynthetic process"/>
    <property type="evidence" value="ECO:0007669"/>
    <property type="project" value="TreeGrafter"/>
</dbReference>
<sequence length="275" mass="32276">MDILLPDWLTSRIQFVRDEIFEDPVVDNWFLVQSWFPVTSIVVAYLVFVKVVGPRMMKNRQPYEIKHIILVYNLIQTLYNAYMASHVLYPGVLDTVINNSCTPVVRSPEAPLWDVFCKCSYMYYISKLIDLCDTVFFVLRKKQSHVTFLHVYHHSMMVMTTWAFVRYFKGEQATFVGFLNCIVHVVMYSYYFLAALGPSVQKYLWWKKYLTKFQLVQFVLFGVHAVGLLLLGCPMPIAITYYMLLQAIVMCVLFGNFYYQTYSKRSSKKSTKAMN</sequence>
<comment type="subcellular location">
    <subcellularLocation>
        <location evidence="1">Membrane</location>
        <topology evidence="1">Multi-pass membrane protein</topology>
    </subcellularLocation>
</comment>
<feature type="transmembrane region" description="Helical" evidence="10">
    <location>
        <begin position="215"/>
        <end position="232"/>
    </location>
</feature>
<evidence type="ECO:0000256" key="8">
    <source>
        <dbReference type="ARBA" id="ARBA00023136"/>
    </source>
</evidence>
<keyword evidence="4 10" id="KW-0812">Transmembrane</keyword>
<dbReference type="EC" id="2.3.1.199" evidence="10"/>
<keyword evidence="9 10" id="KW-0275">Fatty acid biosynthesis</keyword>
<keyword evidence="5 10" id="KW-0276">Fatty acid metabolism</keyword>
<evidence type="ECO:0000256" key="6">
    <source>
        <dbReference type="ARBA" id="ARBA00022989"/>
    </source>
</evidence>
<evidence type="ECO:0000256" key="3">
    <source>
        <dbReference type="ARBA" id="ARBA00022679"/>
    </source>
</evidence>
<dbReference type="GO" id="GO:0009922">
    <property type="term" value="F:fatty acid elongase activity"/>
    <property type="evidence" value="ECO:0007669"/>
    <property type="project" value="UniProtKB-EC"/>
</dbReference>
<accession>A0A8D8X427</accession>
<evidence type="ECO:0000256" key="7">
    <source>
        <dbReference type="ARBA" id="ARBA00023098"/>
    </source>
</evidence>
<keyword evidence="6 10" id="KW-1133">Transmembrane helix</keyword>
<evidence type="ECO:0000256" key="2">
    <source>
        <dbReference type="ARBA" id="ARBA00022516"/>
    </source>
</evidence>
<dbReference type="PANTHER" id="PTHR11157:SF69">
    <property type="entry name" value="ELONGATION OF VERY LONG CHAIN FATTY ACIDS PROTEIN 7"/>
    <property type="match status" value="1"/>
</dbReference>
<proteinExistence type="inferred from homology"/>
<evidence type="ECO:0000256" key="9">
    <source>
        <dbReference type="ARBA" id="ARBA00023160"/>
    </source>
</evidence>
<dbReference type="InterPro" id="IPR030457">
    <property type="entry name" value="ELO_CS"/>
</dbReference>
<dbReference type="GO" id="GO:0030148">
    <property type="term" value="P:sphingolipid biosynthetic process"/>
    <property type="evidence" value="ECO:0007669"/>
    <property type="project" value="TreeGrafter"/>
</dbReference>
<dbReference type="GO" id="GO:0005789">
    <property type="term" value="C:endoplasmic reticulum membrane"/>
    <property type="evidence" value="ECO:0007669"/>
    <property type="project" value="TreeGrafter"/>
</dbReference>
<evidence type="ECO:0000256" key="10">
    <source>
        <dbReference type="RuleBase" id="RU361115"/>
    </source>
</evidence>
<feature type="transmembrane region" description="Helical" evidence="10">
    <location>
        <begin position="29"/>
        <end position="48"/>
    </location>
</feature>
<dbReference type="PANTHER" id="PTHR11157">
    <property type="entry name" value="FATTY ACID ACYL TRANSFERASE-RELATED"/>
    <property type="match status" value="1"/>
</dbReference>
<comment type="similarity">
    <text evidence="10">Belongs to the ELO family.</text>
</comment>